<dbReference type="InterPro" id="IPR011993">
    <property type="entry name" value="PH-like_dom_sf"/>
</dbReference>
<gene>
    <name evidence="2" type="ORF">BDQ12DRAFT_120392</name>
</gene>
<feature type="compositionally biased region" description="Low complexity" evidence="1">
    <location>
        <begin position="929"/>
        <end position="982"/>
    </location>
</feature>
<feature type="compositionally biased region" description="Basic and acidic residues" evidence="1">
    <location>
        <begin position="70"/>
        <end position="79"/>
    </location>
</feature>
<feature type="compositionally biased region" description="Pro residues" evidence="1">
    <location>
        <begin position="208"/>
        <end position="232"/>
    </location>
</feature>
<feature type="compositionally biased region" description="Acidic residues" evidence="1">
    <location>
        <begin position="367"/>
        <end position="393"/>
    </location>
</feature>
<dbReference type="OrthoDB" id="5865767at2759"/>
<feature type="region of interest" description="Disordered" evidence="1">
    <location>
        <begin position="810"/>
        <end position="864"/>
    </location>
</feature>
<feature type="compositionally biased region" description="Polar residues" evidence="1">
    <location>
        <begin position="512"/>
        <end position="532"/>
    </location>
</feature>
<feature type="compositionally biased region" description="Polar residues" evidence="1">
    <location>
        <begin position="115"/>
        <end position="127"/>
    </location>
</feature>
<protein>
    <recommendedName>
        <fullName evidence="4">PH domain-containing protein</fullName>
    </recommendedName>
</protein>
<dbReference type="AlphaFoldDB" id="A0A5C3LYY7"/>
<feature type="compositionally biased region" description="Polar residues" evidence="1">
    <location>
        <begin position="15"/>
        <end position="24"/>
    </location>
</feature>
<feature type="region of interest" description="Disordered" evidence="1">
    <location>
        <begin position="324"/>
        <end position="461"/>
    </location>
</feature>
<evidence type="ECO:0000256" key="1">
    <source>
        <dbReference type="SAM" id="MobiDB-lite"/>
    </source>
</evidence>
<evidence type="ECO:0000313" key="2">
    <source>
        <dbReference type="EMBL" id="TFK38072.1"/>
    </source>
</evidence>
<reference evidence="2 3" key="1">
    <citation type="journal article" date="2019" name="Nat. Ecol. Evol.">
        <title>Megaphylogeny resolves global patterns of mushroom evolution.</title>
        <authorList>
            <person name="Varga T."/>
            <person name="Krizsan K."/>
            <person name="Foldi C."/>
            <person name="Dima B."/>
            <person name="Sanchez-Garcia M."/>
            <person name="Sanchez-Ramirez S."/>
            <person name="Szollosi G.J."/>
            <person name="Szarkandi J.G."/>
            <person name="Papp V."/>
            <person name="Albert L."/>
            <person name="Andreopoulos W."/>
            <person name="Angelini C."/>
            <person name="Antonin V."/>
            <person name="Barry K.W."/>
            <person name="Bougher N.L."/>
            <person name="Buchanan P."/>
            <person name="Buyck B."/>
            <person name="Bense V."/>
            <person name="Catcheside P."/>
            <person name="Chovatia M."/>
            <person name="Cooper J."/>
            <person name="Damon W."/>
            <person name="Desjardin D."/>
            <person name="Finy P."/>
            <person name="Geml J."/>
            <person name="Haridas S."/>
            <person name="Hughes K."/>
            <person name="Justo A."/>
            <person name="Karasinski D."/>
            <person name="Kautmanova I."/>
            <person name="Kiss B."/>
            <person name="Kocsube S."/>
            <person name="Kotiranta H."/>
            <person name="LaButti K.M."/>
            <person name="Lechner B.E."/>
            <person name="Liimatainen K."/>
            <person name="Lipzen A."/>
            <person name="Lukacs Z."/>
            <person name="Mihaltcheva S."/>
            <person name="Morgado L.N."/>
            <person name="Niskanen T."/>
            <person name="Noordeloos M.E."/>
            <person name="Ohm R.A."/>
            <person name="Ortiz-Santana B."/>
            <person name="Ovrebo C."/>
            <person name="Racz N."/>
            <person name="Riley R."/>
            <person name="Savchenko A."/>
            <person name="Shiryaev A."/>
            <person name="Soop K."/>
            <person name="Spirin V."/>
            <person name="Szebenyi C."/>
            <person name="Tomsovsky M."/>
            <person name="Tulloss R.E."/>
            <person name="Uehling J."/>
            <person name="Grigoriev I.V."/>
            <person name="Vagvolgyi C."/>
            <person name="Papp T."/>
            <person name="Martin F.M."/>
            <person name="Miettinen O."/>
            <person name="Hibbett D.S."/>
            <person name="Nagy L.G."/>
        </authorList>
    </citation>
    <scope>NUCLEOTIDE SEQUENCE [LARGE SCALE GENOMIC DNA]</scope>
    <source>
        <strain evidence="2 3">CBS 166.37</strain>
    </source>
</reference>
<feature type="region of interest" description="Disordered" evidence="1">
    <location>
        <begin position="1"/>
        <end position="293"/>
    </location>
</feature>
<keyword evidence="3" id="KW-1185">Reference proteome</keyword>
<feature type="compositionally biased region" description="Low complexity" evidence="1">
    <location>
        <begin position="80"/>
        <end position="93"/>
    </location>
</feature>
<feature type="compositionally biased region" description="Low complexity" evidence="1">
    <location>
        <begin position="499"/>
        <end position="511"/>
    </location>
</feature>
<proteinExistence type="predicted"/>
<evidence type="ECO:0008006" key="4">
    <source>
        <dbReference type="Google" id="ProtNLM"/>
    </source>
</evidence>
<evidence type="ECO:0000313" key="3">
    <source>
        <dbReference type="Proteomes" id="UP000308652"/>
    </source>
</evidence>
<dbReference type="Proteomes" id="UP000308652">
    <property type="component" value="Unassembled WGS sequence"/>
</dbReference>
<dbReference type="SUPFAM" id="SSF50729">
    <property type="entry name" value="PH domain-like"/>
    <property type="match status" value="1"/>
</dbReference>
<dbReference type="PANTHER" id="PTHR37283">
    <property type="entry name" value="PH DOMAIN-CONTAINING PROTEIN YHR131C"/>
    <property type="match status" value="1"/>
</dbReference>
<feature type="compositionally biased region" description="Low complexity" evidence="1">
    <location>
        <begin position="835"/>
        <end position="850"/>
    </location>
</feature>
<feature type="region of interest" description="Disordered" evidence="1">
    <location>
        <begin position="663"/>
        <end position="689"/>
    </location>
</feature>
<feature type="compositionally biased region" description="Polar residues" evidence="1">
    <location>
        <begin position="983"/>
        <end position="992"/>
    </location>
</feature>
<dbReference type="EMBL" id="ML213604">
    <property type="protein sequence ID" value="TFK38072.1"/>
    <property type="molecule type" value="Genomic_DNA"/>
</dbReference>
<feature type="compositionally biased region" description="Polar residues" evidence="1">
    <location>
        <begin position="183"/>
        <end position="197"/>
    </location>
</feature>
<feature type="compositionally biased region" description="Polar residues" evidence="1">
    <location>
        <begin position="882"/>
        <end position="895"/>
    </location>
</feature>
<sequence length="1059" mass="115369">MEQPRAQSALPPRTPKSTRSNKLFSSFKGIIRLPVRKQSKDDTHPYSRQTGNKPYMSQPMLGLSNPTGDHYQHTDHYGEDSSSSPEPSPSQSEDGTRIPQPASVQRSHKRGGSERSISNGLLPSLQTGLSLGRLRGGSIDGPPASQQRPHPAIRADNASSPPVPPKHNGLPIPQKRATGTKLIPQTNTESIPRNTRTPAPILKLTDPSPTPPPSATKLSRPPPSSFTAPPAPSVISTSSSMPSISTRPVTNTYDSTSAMGPLAPNSIQRSTGEGFAAGKRPVPAPKLTLPPPNHRFSLTMNDWSGSARLSPSIIMRPPPLPLQIPMLPVVTPREPSPPLTGSRQRRHLNSMPALPLQGTSRSVNEHEEVDEGDEDDDDDDEDGTPEVELEEEDTIPRSSMDSEMSERESMVDQTLSRTPSRTPSRSSSYHTAFSVPDVKTPEGSTAHHRHHPKPERIGVGLLPDVDTSRIDLSFLDRPPDLKGKAKAKYEPARIGPSLTRTPTSTRPSIITNVSWNASNDNDYFSSRTTVDTPASDRTPHPGTNHASPTRTPRPGDVLRTPLPLRTPDLLGLGTGNGTPSRHPGMYKRASRSLIDIHAVEKRERVEKMVIEEEEEMEKKRMSKRFSKQPTVKEGLISGDQGMQLQQTAAEEDGEMMPRQKRLSAAPAYEAPSHPLKRRRSMPTFNPATLPPPYPSFFPRTFEKILPREDEGKERLPSYSNSIYLKAIMPRKVEFTAPGVQAKDRKWRRVMCVLEGTMFRVYQVPAGVAGVSALGGWWERKVGVGDVSEDQGAETTRVQNARDVIRRRQEEREAELERARKDDETQEGREQVEVRLSAPLPAPGSSSASGSHPYQHHTQEHHSHLLPGAATKSALNLAVQLLKPSSRTHTRSNSDVPRSPTKPHSPRASLNIPRPTTPASSGTGHGSTGGSRPSSSMSVSVPSSAGSSSLSPPNSGSRYSSSSLSTPITSSSSRSQPRTGSSTASVRTPTSGKSAKDALPEPNPANLIKVYTMQNAESGLGNDYLKRANVIRVRMEGEQFLLQAKDVASVVEWIEVREIS</sequence>
<feature type="compositionally biased region" description="Pro residues" evidence="1">
    <location>
        <begin position="282"/>
        <end position="293"/>
    </location>
</feature>
<feature type="region of interest" description="Disordered" evidence="1">
    <location>
        <begin position="882"/>
        <end position="1002"/>
    </location>
</feature>
<feature type="compositionally biased region" description="Basic and acidic residues" evidence="1">
    <location>
        <begin position="810"/>
        <end position="832"/>
    </location>
</feature>
<dbReference type="Gene3D" id="2.30.29.30">
    <property type="entry name" value="Pleckstrin-homology domain (PH domain)/Phosphotyrosine-binding domain (PTB)"/>
    <property type="match status" value="2"/>
</dbReference>
<dbReference type="STRING" id="68775.A0A5C3LYY7"/>
<accession>A0A5C3LYY7</accession>
<dbReference type="PANTHER" id="PTHR37283:SF1">
    <property type="entry name" value="PH DOMAIN-CONTAINING PROTEIN YHR131C"/>
    <property type="match status" value="1"/>
</dbReference>
<feature type="compositionally biased region" description="Low complexity" evidence="1">
    <location>
        <begin position="558"/>
        <end position="571"/>
    </location>
</feature>
<feature type="compositionally biased region" description="Low complexity" evidence="1">
    <location>
        <begin position="416"/>
        <end position="428"/>
    </location>
</feature>
<name>A0A5C3LYY7_9AGAR</name>
<feature type="region of interest" description="Disordered" evidence="1">
    <location>
        <begin position="494"/>
        <end position="585"/>
    </location>
</feature>
<feature type="compositionally biased region" description="Low complexity" evidence="1">
    <location>
        <begin position="233"/>
        <end position="249"/>
    </location>
</feature>
<organism evidence="2 3">
    <name type="scientific">Crucibulum laeve</name>
    <dbReference type="NCBI Taxonomy" id="68775"/>
    <lineage>
        <taxon>Eukaryota</taxon>
        <taxon>Fungi</taxon>
        <taxon>Dikarya</taxon>
        <taxon>Basidiomycota</taxon>
        <taxon>Agaricomycotina</taxon>
        <taxon>Agaricomycetes</taxon>
        <taxon>Agaricomycetidae</taxon>
        <taxon>Agaricales</taxon>
        <taxon>Agaricineae</taxon>
        <taxon>Nidulariaceae</taxon>
        <taxon>Crucibulum</taxon>
    </lineage>
</organism>